<evidence type="ECO:0000256" key="5">
    <source>
        <dbReference type="ARBA" id="ARBA00016977"/>
    </source>
</evidence>
<gene>
    <name evidence="11" type="primary">rmlB</name>
    <name evidence="11" type="ORF">WFA24289_00800</name>
</gene>
<evidence type="ECO:0000313" key="12">
    <source>
        <dbReference type="Proteomes" id="UP000789707"/>
    </source>
</evidence>
<evidence type="ECO:0000256" key="2">
    <source>
        <dbReference type="ARBA" id="ARBA00001911"/>
    </source>
</evidence>
<dbReference type="RefSeq" id="WP_230096556.1">
    <property type="nucleotide sequence ID" value="NZ_CAKKNS010000002.1"/>
</dbReference>
<dbReference type="Gene3D" id="3.40.50.720">
    <property type="entry name" value="NAD(P)-binding Rossmann-like Domain"/>
    <property type="match status" value="1"/>
</dbReference>
<evidence type="ECO:0000256" key="1">
    <source>
        <dbReference type="ARBA" id="ARBA00001539"/>
    </source>
</evidence>
<accession>A0ABN8BFJ2</accession>
<dbReference type="InterPro" id="IPR036291">
    <property type="entry name" value="NAD(P)-bd_dom_sf"/>
</dbReference>
<evidence type="ECO:0000256" key="9">
    <source>
        <dbReference type="SAM" id="MobiDB-lite"/>
    </source>
</evidence>
<organism evidence="11 12">
    <name type="scientific">Periweissella fabaria</name>
    <dbReference type="NCBI Taxonomy" id="546157"/>
    <lineage>
        <taxon>Bacteria</taxon>
        <taxon>Bacillati</taxon>
        <taxon>Bacillota</taxon>
        <taxon>Bacilli</taxon>
        <taxon>Lactobacillales</taxon>
        <taxon>Lactobacillaceae</taxon>
        <taxon>Periweissella</taxon>
    </lineage>
</organism>
<evidence type="ECO:0000256" key="8">
    <source>
        <dbReference type="RuleBase" id="RU004473"/>
    </source>
</evidence>
<dbReference type="Pfam" id="PF16363">
    <property type="entry name" value="GDP_Man_Dehyd"/>
    <property type="match status" value="1"/>
</dbReference>
<dbReference type="InterPro" id="IPR005888">
    <property type="entry name" value="dTDP_Gluc_deHydtase"/>
</dbReference>
<name>A0ABN8BFJ2_9LACO</name>
<keyword evidence="6" id="KW-0520">NAD</keyword>
<proteinExistence type="inferred from homology"/>
<keyword evidence="7 8" id="KW-0456">Lyase</keyword>
<dbReference type="NCBIfam" id="TIGR01181">
    <property type="entry name" value="dTDP_gluc_dehyt"/>
    <property type="match status" value="1"/>
</dbReference>
<feature type="domain" description="NAD(P)-binding" evidence="10">
    <location>
        <begin position="7"/>
        <end position="314"/>
    </location>
</feature>
<dbReference type="SUPFAM" id="SSF51735">
    <property type="entry name" value="NAD(P)-binding Rossmann-fold domains"/>
    <property type="match status" value="1"/>
</dbReference>
<dbReference type="Proteomes" id="UP000789707">
    <property type="component" value="Unassembled WGS sequence"/>
</dbReference>
<feature type="region of interest" description="Disordered" evidence="9">
    <location>
        <begin position="139"/>
        <end position="164"/>
    </location>
</feature>
<dbReference type="PANTHER" id="PTHR43000">
    <property type="entry name" value="DTDP-D-GLUCOSE 4,6-DEHYDRATASE-RELATED"/>
    <property type="match status" value="1"/>
</dbReference>
<protein>
    <recommendedName>
        <fullName evidence="5 8">dTDP-glucose 4,6-dehydratase</fullName>
        <ecNumber evidence="4 8">4.2.1.46</ecNumber>
    </recommendedName>
</protein>
<dbReference type="Gene3D" id="3.90.25.10">
    <property type="entry name" value="UDP-galactose 4-epimerase, domain 1"/>
    <property type="match status" value="1"/>
</dbReference>
<dbReference type="InterPro" id="IPR016040">
    <property type="entry name" value="NAD(P)-bd_dom"/>
</dbReference>
<comment type="similarity">
    <text evidence="3 8">Belongs to the NAD(P)-dependent epimerase/dehydratase family. dTDP-glucose dehydratase subfamily.</text>
</comment>
<comment type="caution">
    <text evidence="11">The sequence shown here is derived from an EMBL/GenBank/DDBJ whole genome shotgun (WGS) entry which is preliminary data.</text>
</comment>
<dbReference type="CDD" id="cd05246">
    <property type="entry name" value="dTDP_GD_SDR_e"/>
    <property type="match status" value="1"/>
</dbReference>
<dbReference type="EC" id="4.2.1.46" evidence="4 8"/>
<dbReference type="GO" id="GO:0008460">
    <property type="term" value="F:dTDP-glucose 4,6-dehydratase activity"/>
    <property type="evidence" value="ECO:0007669"/>
    <property type="project" value="UniProtKB-EC"/>
</dbReference>
<comment type="catalytic activity">
    <reaction evidence="1 8">
        <text>dTDP-alpha-D-glucose = dTDP-4-dehydro-6-deoxy-alpha-D-glucose + H2O</text>
        <dbReference type="Rhea" id="RHEA:17221"/>
        <dbReference type="ChEBI" id="CHEBI:15377"/>
        <dbReference type="ChEBI" id="CHEBI:57477"/>
        <dbReference type="ChEBI" id="CHEBI:57649"/>
        <dbReference type="EC" id="4.2.1.46"/>
    </reaction>
</comment>
<feature type="compositionally biased region" description="Basic and acidic residues" evidence="9">
    <location>
        <begin position="139"/>
        <end position="149"/>
    </location>
</feature>
<evidence type="ECO:0000256" key="3">
    <source>
        <dbReference type="ARBA" id="ARBA00008178"/>
    </source>
</evidence>
<keyword evidence="12" id="KW-1185">Reference proteome</keyword>
<evidence type="ECO:0000259" key="10">
    <source>
        <dbReference type="Pfam" id="PF16363"/>
    </source>
</evidence>
<reference evidence="11 12" key="1">
    <citation type="submission" date="2021-11" db="EMBL/GenBank/DDBJ databases">
        <authorList>
            <person name="Depoorter E."/>
        </authorList>
    </citation>
    <scope>NUCLEOTIDE SEQUENCE [LARGE SCALE GENOMIC DNA]</scope>
    <source>
        <strain evidence="11 12">LMG 24289</strain>
    </source>
</reference>
<evidence type="ECO:0000313" key="11">
    <source>
        <dbReference type="EMBL" id="CAH0416496.1"/>
    </source>
</evidence>
<comment type="cofactor">
    <cofactor evidence="2 8">
        <name>NAD(+)</name>
        <dbReference type="ChEBI" id="CHEBI:57540"/>
    </cofactor>
</comment>
<evidence type="ECO:0000256" key="4">
    <source>
        <dbReference type="ARBA" id="ARBA00011990"/>
    </source>
</evidence>
<sequence>MEYKNILVTGGAGFIGANFVRYIIDEHPDVFVTVLDKLTYAGNKENLAGLPTNRMELVVGDITDAPLVDKLVAKTDAVIHYAAESHNDNSLKDPSPFLQTNIIGTYTLIEAARKYNKRFHHVSTDEVYGDLPLREDLPGHGEGIGEKFTSESQYKPSSPYSSTKAGSDLLVRAWVRSFGLQATISNTSNNYGPYQHIEKFIPRQVTNIISGSKPKLYGSGKNVRDWIHTYDHATAVWAILTKGKIGQTYLVGADGEKDNLSVLHDILKDMGKDENDFYFVQDRAGHDLRYAIDATKIREELGWEPKYTDFATGLADTIKWYKEHQAWWQDEKAAVEAKYAQNNQ</sequence>
<dbReference type="EMBL" id="CAKKNS010000002">
    <property type="protein sequence ID" value="CAH0416496.1"/>
    <property type="molecule type" value="Genomic_DNA"/>
</dbReference>
<feature type="compositionally biased region" description="Polar residues" evidence="9">
    <location>
        <begin position="150"/>
        <end position="164"/>
    </location>
</feature>
<evidence type="ECO:0000256" key="7">
    <source>
        <dbReference type="ARBA" id="ARBA00023239"/>
    </source>
</evidence>
<evidence type="ECO:0000256" key="6">
    <source>
        <dbReference type="ARBA" id="ARBA00023027"/>
    </source>
</evidence>